<dbReference type="PANTHER" id="PTHR43840:SF15">
    <property type="entry name" value="MITOCHONDRIAL METAL TRANSPORTER 1-RELATED"/>
    <property type="match status" value="1"/>
</dbReference>
<organism evidence="10 11">
    <name type="scientific">Candidatus Rikenella faecigallinarum</name>
    <dbReference type="NCBI Taxonomy" id="2838745"/>
    <lineage>
        <taxon>Bacteria</taxon>
        <taxon>Pseudomonadati</taxon>
        <taxon>Bacteroidota</taxon>
        <taxon>Bacteroidia</taxon>
        <taxon>Bacteroidales</taxon>
        <taxon>Rikenellaceae</taxon>
        <taxon>Rikenella</taxon>
    </lineage>
</organism>
<feature type="transmembrane region" description="Helical" evidence="7">
    <location>
        <begin position="84"/>
        <end position="105"/>
    </location>
</feature>
<dbReference type="SUPFAM" id="SSF161111">
    <property type="entry name" value="Cation efflux protein transmembrane domain-like"/>
    <property type="match status" value="1"/>
</dbReference>
<evidence type="ECO:0000313" key="10">
    <source>
        <dbReference type="EMBL" id="HIW10128.1"/>
    </source>
</evidence>
<dbReference type="Pfam" id="PF16916">
    <property type="entry name" value="ZT_dimer"/>
    <property type="match status" value="1"/>
</dbReference>
<dbReference type="AlphaFoldDB" id="A0A9D1TX59"/>
<dbReference type="GO" id="GO:0015341">
    <property type="term" value="F:zinc efflux antiporter activity"/>
    <property type="evidence" value="ECO:0007669"/>
    <property type="project" value="TreeGrafter"/>
</dbReference>
<feature type="transmembrane region" description="Helical" evidence="7">
    <location>
        <begin position="15"/>
        <end position="39"/>
    </location>
</feature>
<dbReference type="InterPro" id="IPR058533">
    <property type="entry name" value="Cation_efflux_TM"/>
</dbReference>
<evidence type="ECO:0000256" key="1">
    <source>
        <dbReference type="ARBA" id="ARBA00004141"/>
    </source>
</evidence>
<dbReference type="NCBIfam" id="TIGR01297">
    <property type="entry name" value="CDF"/>
    <property type="match status" value="1"/>
</dbReference>
<reference evidence="10" key="1">
    <citation type="journal article" date="2021" name="PeerJ">
        <title>Extensive microbial diversity within the chicken gut microbiome revealed by metagenomics and culture.</title>
        <authorList>
            <person name="Gilroy R."/>
            <person name="Ravi A."/>
            <person name="Getino M."/>
            <person name="Pursley I."/>
            <person name="Horton D.L."/>
            <person name="Alikhan N.F."/>
            <person name="Baker D."/>
            <person name="Gharbi K."/>
            <person name="Hall N."/>
            <person name="Watson M."/>
            <person name="Adriaenssens E.M."/>
            <person name="Foster-Nyarko E."/>
            <person name="Jarju S."/>
            <person name="Secka A."/>
            <person name="Antonio M."/>
            <person name="Oren A."/>
            <person name="Chaudhuri R.R."/>
            <person name="La Ragione R."/>
            <person name="Hildebrand F."/>
            <person name="Pallen M.J."/>
        </authorList>
    </citation>
    <scope>NUCLEOTIDE SEQUENCE</scope>
    <source>
        <strain evidence="10">ChiBcec15-1070</strain>
    </source>
</reference>
<dbReference type="InterPro" id="IPR027469">
    <property type="entry name" value="Cation_efflux_TMD_sf"/>
</dbReference>
<dbReference type="Gene3D" id="1.20.1510.10">
    <property type="entry name" value="Cation efflux protein transmembrane domain"/>
    <property type="match status" value="1"/>
</dbReference>
<evidence type="ECO:0000256" key="3">
    <source>
        <dbReference type="ARBA" id="ARBA00022448"/>
    </source>
</evidence>
<feature type="domain" description="Cation efflux protein transmembrane" evidence="8">
    <location>
        <begin position="16"/>
        <end position="206"/>
    </location>
</feature>
<evidence type="ECO:0000256" key="5">
    <source>
        <dbReference type="ARBA" id="ARBA00022989"/>
    </source>
</evidence>
<dbReference type="GO" id="GO:0015086">
    <property type="term" value="F:cadmium ion transmembrane transporter activity"/>
    <property type="evidence" value="ECO:0007669"/>
    <property type="project" value="TreeGrafter"/>
</dbReference>
<keyword evidence="5 7" id="KW-1133">Transmembrane helix</keyword>
<dbReference type="Proteomes" id="UP000823926">
    <property type="component" value="Unassembled WGS sequence"/>
</dbReference>
<evidence type="ECO:0000256" key="2">
    <source>
        <dbReference type="ARBA" id="ARBA00008114"/>
    </source>
</evidence>
<dbReference type="PANTHER" id="PTHR43840">
    <property type="entry name" value="MITOCHONDRIAL METAL TRANSPORTER 1-RELATED"/>
    <property type="match status" value="1"/>
</dbReference>
<proteinExistence type="inferred from homology"/>
<dbReference type="InterPro" id="IPR050291">
    <property type="entry name" value="CDF_Transporter"/>
</dbReference>
<dbReference type="SUPFAM" id="SSF160240">
    <property type="entry name" value="Cation efflux protein cytoplasmic domain-like"/>
    <property type="match status" value="1"/>
</dbReference>
<keyword evidence="4 7" id="KW-0812">Transmembrane</keyword>
<feature type="domain" description="Cation efflux protein cytoplasmic" evidence="9">
    <location>
        <begin position="210"/>
        <end position="288"/>
    </location>
</feature>
<dbReference type="GO" id="GO:0005886">
    <property type="term" value="C:plasma membrane"/>
    <property type="evidence" value="ECO:0007669"/>
    <property type="project" value="TreeGrafter"/>
</dbReference>
<evidence type="ECO:0000256" key="6">
    <source>
        <dbReference type="ARBA" id="ARBA00023136"/>
    </source>
</evidence>
<dbReference type="Gene3D" id="3.30.70.1350">
    <property type="entry name" value="Cation efflux protein, cytoplasmic domain"/>
    <property type="match status" value="1"/>
</dbReference>
<reference evidence="10" key="2">
    <citation type="submission" date="2021-04" db="EMBL/GenBank/DDBJ databases">
        <authorList>
            <person name="Gilroy R."/>
        </authorList>
    </citation>
    <scope>NUCLEOTIDE SEQUENCE</scope>
    <source>
        <strain evidence="10">ChiBcec15-1070</strain>
    </source>
</reference>
<dbReference type="EMBL" id="DXHL01000006">
    <property type="protein sequence ID" value="HIW10128.1"/>
    <property type="molecule type" value="Genomic_DNA"/>
</dbReference>
<dbReference type="InterPro" id="IPR002524">
    <property type="entry name" value="Cation_efflux"/>
</dbReference>
<dbReference type="GO" id="GO:0006882">
    <property type="term" value="P:intracellular zinc ion homeostasis"/>
    <property type="evidence" value="ECO:0007669"/>
    <property type="project" value="TreeGrafter"/>
</dbReference>
<sequence length="334" mass="36799">MIHADSVKQRVQTRLVILSVVLMAGKFLAFFLTGSVGILTDAMESIVNVTAGAITLYSLRVAARPKDDGHPFGHGKVELISASIEGLMILTAGILIIIEGIRRLFEPQMPGRLDIGIAVIAAAGLANWLAGWYSIRMGRKYDSIALVAGGRHLQSDTYSTIGLVAGLLLLYFTRIPWIDSALALIFGALIGVTGIKILHKTIDGLMDKADPEVLKLIAQTVERHRQNDWIDVHNLKTLRYGSMIYVDCDLTLPWYYNIAQGHEACDALKQTLQRAFDGRLQVLIHSDACGEKHCSHCQVSTCTYRRFPFEAIQPITLPELTKSDEVRTAEGEES</sequence>
<evidence type="ECO:0000313" key="11">
    <source>
        <dbReference type="Proteomes" id="UP000823926"/>
    </source>
</evidence>
<feature type="transmembrane region" description="Helical" evidence="7">
    <location>
        <begin position="181"/>
        <end position="198"/>
    </location>
</feature>
<keyword evidence="3" id="KW-0813">Transport</keyword>
<keyword evidence="6 7" id="KW-0472">Membrane</keyword>
<comment type="caution">
    <text evidence="10">The sequence shown here is derived from an EMBL/GenBank/DDBJ whole genome shotgun (WGS) entry which is preliminary data.</text>
</comment>
<evidence type="ECO:0000256" key="4">
    <source>
        <dbReference type="ARBA" id="ARBA00022692"/>
    </source>
</evidence>
<dbReference type="Pfam" id="PF01545">
    <property type="entry name" value="Cation_efflux"/>
    <property type="match status" value="1"/>
</dbReference>
<gene>
    <name evidence="10" type="ORF">H9888_01380</name>
</gene>
<evidence type="ECO:0000259" key="9">
    <source>
        <dbReference type="Pfam" id="PF16916"/>
    </source>
</evidence>
<dbReference type="GO" id="GO:0015093">
    <property type="term" value="F:ferrous iron transmembrane transporter activity"/>
    <property type="evidence" value="ECO:0007669"/>
    <property type="project" value="TreeGrafter"/>
</dbReference>
<protein>
    <submittedName>
        <fullName evidence="10">Cation diffusion facilitator family transporter</fullName>
    </submittedName>
</protein>
<evidence type="ECO:0000259" key="8">
    <source>
        <dbReference type="Pfam" id="PF01545"/>
    </source>
</evidence>
<dbReference type="InterPro" id="IPR027470">
    <property type="entry name" value="Cation_efflux_CTD"/>
</dbReference>
<evidence type="ECO:0000256" key="7">
    <source>
        <dbReference type="SAM" id="Phobius"/>
    </source>
</evidence>
<name>A0A9D1TX59_9BACT</name>
<comment type="similarity">
    <text evidence="2">Belongs to the cation diffusion facilitator (CDF) transporter (TC 2.A.4) family.</text>
</comment>
<accession>A0A9D1TX59</accession>
<dbReference type="InterPro" id="IPR036837">
    <property type="entry name" value="Cation_efflux_CTD_sf"/>
</dbReference>
<feature type="transmembrane region" description="Helical" evidence="7">
    <location>
        <begin position="117"/>
        <end position="135"/>
    </location>
</feature>
<comment type="subcellular location">
    <subcellularLocation>
        <location evidence="1">Membrane</location>
        <topology evidence="1">Multi-pass membrane protein</topology>
    </subcellularLocation>
</comment>